<reference evidence="2" key="1">
    <citation type="submission" date="2020-03" db="EMBL/GenBank/DDBJ databases">
        <title>The deep terrestrial virosphere.</title>
        <authorList>
            <person name="Holmfeldt K."/>
            <person name="Nilsson E."/>
            <person name="Simone D."/>
            <person name="Lopez-Fernandez M."/>
            <person name="Wu X."/>
            <person name="de Brujin I."/>
            <person name="Lundin D."/>
            <person name="Andersson A."/>
            <person name="Bertilsson S."/>
            <person name="Dopson M."/>
        </authorList>
    </citation>
    <scope>NUCLEOTIDE SEQUENCE</scope>
    <source>
        <strain evidence="2">MM415A00370</strain>
        <strain evidence="1">MM415B00745</strain>
    </source>
</reference>
<proteinExistence type="predicted"/>
<dbReference type="EMBL" id="MT142496">
    <property type="protein sequence ID" value="QJA82794.1"/>
    <property type="molecule type" value="Genomic_DNA"/>
</dbReference>
<organism evidence="2">
    <name type="scientific">viral metagenome</name>
    <dbReference type="NCBI Taxonomy" id="1070528"/>
    <lineage>
        <taxon>unclassified sequences</taxon>
        <taxon>metagenomes</taxon>
        <taxon>organismal metagenomes</taxon>
    </lineage>
</organism>
<evidence type="ECO:0000313" key="2">
    <source>
        <dbReference type="EMBL" id="QJA82794.1"/>
    </source>
</evidence>
<evidence type="ECO:0000313" key="1">
    <source>
        <dbReference type="EMBL" id="QJA62646.1"/>
    </source>
</evidence>
<name>A0A6M3KMH0_9ZZZZ</name>
<protein>
    <submittedName>
        <fullName evidence="2">Uncharacterized protein</fullName>
    </submittedName>
</protein>
<dbReference type="EMBL" id="MT141477">
    <property type="protein sequence ID" value="QJA62646.1"/>
    <property type="molecule type" value="Genomic_DNA"/>
</dbReference>
<gene>
    <name evidence="2" type="ORF">MM415A00370_0011</name>
    <name evidence="1" type="ORF">MM415B00745_0013</name>
</gene>
<dbReference type="AlphaFoldDB" id="A0A6M3KMH0"/>
<accession>A0A6M3KMH0</accession>
<sequence length="374" mass="40772">MADITGGYMDRVNTYRAGSDEDKHNALYKILAALGKGVKTAGQAVGGVGQQMVDDPGLRGQVAKLAVGLTAMDPRNNLAFGNTVVDLVKNQILSEHKAKFDKYLAGGAVGPPPTLSGRSASFIAGEDLSATEKQSLDLMQTMGQIEQARASTKNLNTQTEGQVLANKQGPEEFELRKQYITAQIDKMSAGEYSHAIVADPKTGRAVSGFYNPQTKDWQILGEVPVAGEKVEPFINTMDGLKSASNWLAENIPVEFFDDKKYKGLLSSTLGRSPNTSELLQAMTPLGREMMQEVLPILTGASKNNVSVILKDIKAAYDKALTINVDFEDKDKKTWEYPSMSEIFASLMEKWKKLGVVVNEVKTDKKLNTMPNYIP</sequence>